<keyword evidence="3" id="KW-1185">Reference proteome</keyword>
<reference evidence="3" key="1">
    <citation type="journal article" date="2019" name="Int. J. Syst. Evol. Microbiol.">
        <title>The Global Catalogue of Microorganisms (GCM) 10K type strain sequencing project: providing services to taxonomists for standard genome sequencing and annotation.</title>
        <authorList>
            <consortium name="The Broad Institute Genomics Platform"/>
            <consortium name="The Broad Institute Genome Sequencing Center for Infectious Disease"/>
            <person name="Wu L."/>
            <person name="Ma J."/>
        </authorList>
    </citation>
    <scope>NUCLEOTIDE SEQUENCE [LARGE SCALE GENOMIC DNA]</scope>
    <source>
        <strain evidence="3">JCM 17804</strain>
    </source>
</reference>
<dbReference type="Pfam" id="PF01575">
    <property type="entry name" value="MaoC_dehydratas"/>
    <property type="match status" value="1"/>
</dbReference>
<evidence type="ECO:0000259" key="1">
    <source>
        <dbReference type="Pfam" id="PF01575"/>
    </source>
</evidence>
<evidence type="ECO:0000313" key="2">
    <source>
        <dbReference type="EMBL" id="GAA4337068.1"/>
    </source>
</evidence>
<dbReference type="PANTHER" id="PTHR42993">
    <property type="entry name" value="MAOC-LIKE DEHYDRATASE DOMAIN-CONTAINING PROTEIN"/>
    <property type="match status" value="1"/>
</dbReference>
<evidence type="ECO:0000313" key="3">
    <source>
        <dbReference type="Proteomes" id="UP001500975"/>
    </source>
</evidence>
<dbReference type="PANTHER" id="PTHR42993:SF1">
    <property type="entry name" value="MAOC-LIKE DEHYDRATASE DOMAIN-CONTAINING PROTEIN"/>
    <property type="match status" value="1"/>
</dbReference>
<dbReference type="CDD" id="cd03450">
    <property type="entry name" value="NodN"/>
    <property type="match status" value="1"/>
</dbReference>
<dbReference type="SUPFAM" id="SSF54637">
    <property type="entry name" value="Thioesterase/thiol ester dehydrase-isomerase"/>
    <property type="match status" value="1"/>
</dbReference>
<feature type="domain" description="MaoC-like" evidence="1">
    <location>
        <begin position="13"/>
        <end position="119"/>
    </location>
</feature>
<accession>A0ABP8HBI3</accession>
<proteinExistence type="predicted"/>
<gene>
    <name evidence="2" type="ORF">GCM10023165_14830</name>
</gene>
<dbReference type="InterPro" id="IPR002539">
    <property type="entry name" value="MaoC-like_dom"/>
</dbReference>
<dbReference type="EMBL" id="BAABGJ010000011">
    <property type="protein sequence ID" value="GAA4337068.1"/>
    <property type="molecule type" value="Genomic_DNA"/>
</dbReference>
<protein>
    <submittedName>
        <fullName evidence="2">MaoC family dehydratase</fullName>
    </submittedName>
</protein>
<comment type="caution">
    <text evidence="2">The sequence shown here is derived from an EMBL/GenBank/DDBJ whole genome shotgun (WGS) entry which is preliminary data.</text>
</comment>
<sequence length="152" mass="16954">MKKTFQTLQDLAACVGQEVAVSDWLTVTQAQVNQFAEATGDHQWIHVDVERAKAGPFGAPIAHGFLTLSLLPRFYDTALEVVESRMGVNYGLNRVRFMTPVPVGSRLRARMKLLKCDPIDGDGFQMVWENTIELEGATKPACVAESVVRRYR</sequence>
<name>A0ABP8HBI3_9BURK</name>
<organism evidence="2 3">
    <name type="scientific">Variovorax defluvii</name>
    <dbReference type="NCBI Taxonomy" id="913761"/>
    <lineage>
        <taxon>Bacteria</taxon>
        <taxon>Pseudomonadati</taxon>
        <taxon>Pseudomonadota</taxon>
        <taxon>Betaproteobacteria</taxon>
        <taxon>Burkholderiales</taxon>
        <taxon>Comamonadaceae</taxon>
        <taxon>Variovorax</taxon>
    </lineage>
</organism>
<dbReference type="RefSeq" id="WP_345536912.1">
    <property type="nucleotide sequence ID" value="NZ_BAABGJ010000011.1"/>
</dbReference>
<dbReference type="Proteomes" id="UP001500975">
    <property type="component" value="Unassembled WGS sequence"/>
</dbReference>
<dbReference type="InterPro" id="IPR039375">
    <property type="entry name" value="NodN-like"/>
</dbReference>
<dbReference type="Gene3D" id="3.10.129.10">
    <property type="entry name" value="Hotdog Thioesterase"/>
    <property type="match status" value="1"/>
</dbReference>
<dbReference type="InterPro" id="IPR029069">
    <property type="entry name" value="HotDog_dom_sf"/>
</dbReference>